<accession>A0A0B4N291</accession>
<dbReference type="GeneID" id="24725308"/>
<dbReference type="Proteomes" id="UP000031602">
    <property type="component" value="Segment"/>
</dbReference>
<sequence>MIIVRSEPKDNTFGSLRNGDVFSLEIDGDTKPPLYMKVMHRHAICINNPETRFTFDRSCPVKFYQATLNVRRVG</sequence>
<proteinExistence type="predicted"/>
<evidence type="ECO:0000313" key="1">
    <source>
        <dbReference type="EMBL" id="AIF71859.1"/>
    </source>
</evidence>
<name>A0A0B4N291_9CAUD</name>
<protein>
    <submittedName>
        <fullName evidence="1">Uncharacterized protein</fullName>
    </submittedName>
</protein>
<organism evidence="1 2">
    <name type="scientific">Escherichia phage vB_EcoP_SU10</name>
    <dbReference type="NCBI Taxonomy" id="1519788"/>
    <lineage>
        <taxon>Viruses</taxon>
        <taxon>Duplodnaviria</taxon>
        <taxon>Heunggongvirae</taxon>
        <taxon>Uroviricota</taxon>
        <taxon>Caudoviricetes</taxon>
        <taxon>Mktvariviridae</taxon>
        <taxon>Gordonclarkvirinae</taxon>
        <taxon>Kuravirus</taxon>
        <taxon>Kuravirus CHD5UKE1</taxon>
        <taxon>Kuravirus SU10</taxon>
    </lineage>
</organism>
<dbReference type="RefSeq" id="YP_009152958.1">
    <property type="nucleotide sequence ID" value="NC_027395.1"/>
</dbReference>
<dbReference type="KEGG" id="vg:24725308"/>
<dbReference type="EMBL" id="KM044272">
    <property type="protein sequence ID" value="AIF71859.1"/>
    <property type="molecule type" value="Genomic_DNA"/>
</dbReference>
<gene>
    <name evidence="1" type="ORF">SU10_0107</name>
</gene>
<dbReference type="OrthoDB" id="20419at10239"/>
<keyword evidence="2" id="KW-1185">Reference proteome</keyword>
<reference evidence="1 2" key="1">
    <citation type="journal article" date="2014" name="PLoS ONE">
        <title>Genomic, Proteomic, Morphological, and Phylogenetic Analyses of vB_EcoP_SU10, a Podoviridae Phage with C3 Morphology.</title>
        <authorList>
            <person name="Mirzaei M.K."/>
            <person name="Eriksson H."/>
            <person name="Kasuga K."/>
            <person name="Haggard-Ljungquist E."/>
            <person name="Nilsson A.S."/>
        </authorList>
    </citation>
    <scope>NUCLEOTIDE SEQUENCE [LARGE SCALE GENOMIC DNA]</scope>
</reference>
<evidence type="ECO:0000313" key="2">
    <source>
        <dbReference type="Proteomes" id="UP000031602"/>
    </source>
</evidence>